<reference evidence="2" key="2">
    <citation type="submission" date="2025-09" db="UniProtKB">
        <authorList>
            <consortium name="Ensembl"/>
        </authorList>
    </citation>
    <scope>IDENTIFICATION</scope>
</reference>
<dbReference type="SMART" id="SM00033">
    <property type="entry name" value="CH"/>
    <property type="match status" value="1"/>
</dbReference>
<protein>
    <recommendedName>
        <fullName evidence="1">Calponin-homology (CH) domain-containing protein</fullName>
    </recommendedName>
</protein>
<dbReference type="Ensembl" id="ENSCPGT00000005195.1">
    <property type="protein sequence ID" value="ENSCPGP00000004725.1"/>
    <property type="gene ID" value="ENSCPGG00000003425.1"/>
</dbReference>
<evidence type="ECO:0000313" key="3">
    <source>
        <dbReference type="Proteomes" id="UP000694419"/>
    </source>
</evidence>
<dbReference type="InterPro" id="IPR050540">
    <property type="entry name" value="F-actin_Monoox_Mical"/>
</dbReference>
<dbReference type="AlphaFoldDB" id="A0A8C3JAA4"/>
<dbReference type="InterPro" id="IPR001715">
    <property type="entry name" value="CH_dom"/>
</dbReference>
<dbReference type="PANTHER" id="PTHR23167">
    <property type="entry name" value="CALPONIN HOMOLOGY DOMAIN-CONTAINING PROTEIN DDB_G0272472-RELATED"/>
    <property type="match status" value="1"/>
</dbReference>
<dbReference type="PANTHER" id="PTHR23167:SF45">
    <property type="entry name" value="SMOOTHELIN-LIKE PROTEIN 1"/>
    <property type="match status" value="1"/>
</dbReference>
<reference evidence="2" key="1">
    <citation type="submission" date="2025-08" db="UniProtKB">
        <authorList>
            <consortium name="Ensembl"/>
        </authorList>
    </citation>
    <scope>IDENTIFICATION</scope>
</reference>
<evidence type="ECO:0000313" key="2">
    <source>
        <dbReference type="Ensembl" id="ENSCPGP00000004725.1"/>
    </source>
</evidence>
<feature type="domain" description="Calponin-homology (CH)" evidence="1">
    <location>
        <begin position="73"/>
        <end position="205"/>
    </location>
</feature>
<dbReference type="InterPro" id="IPR036872">
    <property type="entry name" value="CH_dom_sf"/>
</dbReference>
<evidence type="ECO:0000259" key="1">
    <source>
        <dbReference type="PROSITE" id="PS50021"/>
    </source>
</evidence>
<dbReference type="PROSITE" id="PS50021">
    <property type="entry name" value="CH"/>
    <property type="match status" value="1"/>
</dbReference>
<dbReference type="Pfam" id="PF00307">
    <property type="entry name" value="CH"/>
    <property type="match status" value="1"/>
</dbReference>
<keyword evidence="3" id="KW-1185">Reference proteome</keyword>
<dbReference type="Gene3D" id="1.10.418.10">
    <property type="entry name" value="Calponin-like domain"/>
    <property type="match status" value="1"/>
</dbReference>
<dbReference type="SUPFAM" id="SSF47576">
    <property type="entry name" value="Calponin-homology domain, CH-domain"/>
    <property type="match status" value="1"/>
</dbReference>
<dbReference type="Proteomes" id="UP000694419">
    <property type="component" value="Unplaced"/>
</dbReference>
<proteinExistence type="predicted"/>
<sequence length="215" mass="23077">MPWGEMGQRVPSGWGCPRGQGLANVGGVTLGSIGPRVGREGPHGVVGCPMAPGITHRAAKGPAPHLRRAGGTATVKAMLLEWCRARTRGYQVRGLGHAAGHAVGRPWGDLTPTHPRQHVDVQNFSGSWGSGLAFCALLHSFFPDAFDYGSLDPAARRHNFTLAFDTAEARAGCAPLLEVEDMVRLPVPDAKCIYTYLQELYRCLVAMGLVKTKKR</sequence>
<accession>A0A8C3JAA4</accession>
<organism evidence="2 3">
    <name type="scientific">Calidris pygmaea</name>
    <name type="common">Spoon-billed sandpiper</name>
    <dbReference type="NCBI Taxonomy" id="425635"/>
    <lineage>
        <taxon>Eukaryota</taxon>
        <taxon>Metazoa</taxon>
        <taxon>Chordata</taxon>
        <taxon>Craniata</taxon>
        <taxon>Vertebrata</taxon>
        <taxon>Euteleostomi</taxon>
        <taxon>Archelosauria</taxon>
        <taxon>Archosauria</taxon>
        <taxon>Dinosauria</taxon>
        <taxon>Saurischia</taxon>
        <taxon>Theropoda</taxon>
        <taxon>Coelurosauria</taxon>
        <taxon>Aves</taxon>
        <taxon>Neognathae</taxon>
        <taxon>Neoaves</taxon>
        <taxon>Charadriiformes</taxon>
        <taxon>Scolopacidae</taxon>
        <taxon>Calidris</taxon>
    </lineage>
</organism>
<name>A0A8C3JAA4_9CHAR</name>